<comment type="caution">
    <text evidence="10">The sequence shown here is derived from an EMBL/GenBank/DDBJ whole genome shotgun (WGS) entry which is preliminary data.</text>
</comment>
<dbReference type="InterPro" id="IPR006218">
    <property type="entry name" value="DAHP1/KDSA"/>
</dbReference>
<dbReference type="EC" id="2.5.1.54" evidence="8"/>
<dbReference type="GO" id="GO:0009423">
    <property type="term" value="P:chorismate biosynthetic process"/>
    <property type="evidence" value="ECO:0007669"/>
    <property type="project" value="UniProtKB-UniPathway"/>
</dbReference>
<accession>A0A7W1WX71</accession>
<evidence type="ECO:0000256" key="5">
    <source>
        <dbReference type="ARBA" id="ARBA00022679"/>
    </source>
</evidence>
<organism evidence="10 11">
    <name type="scientific">Marinobacterium marinum</name>
    <dbReference type="NCBI Taxonomy" id="2756129"/>
    <lineage>
        <taxon>Bacteria</taxon>
        <taxon>Pseudomonadati</taxon>
        <taxon>Pseudomonadota</taxon>
        <taxon>Gammaproteobacteria</taxon>
        <taxon>Oceanospirillales</taxon>
        <taxon>Oceanospirillaceae</taxon>
        <taxon>Marinobacterium</taxon>
    </lineage>
</organism>
<evidence type="ECO:0000259" key="9">
    <source>
        <dbReference type="Pfam" id="PF00793"/>
    </source>
</evidence>
<comment type="function">
    <text evidence="1 8">Stereospecific condensation of phosphoenolpyruvate (PEP) and D-erythrose-4-phosphate (E4P) giving rise to 3-deoxy-D-arabino-heptulosonate-7-phosphate (DAHP).</text>
</comment>
<dbReference type="Gene3D" id="3.20.20.70">
    <property type="entry name" value="Aldolase class I"/>
    <property type="match status" value="1"/>
</dbReference>
<dbReference type="Pfam" id="PF00793">
    <property type="entry name" value="DAHP_synth_1"/>
    <property type="match status" value="1"/>
</dbReference>
<dbReference type="Proteomes" id="UP000538931">
    <property type="component" value="Unassembled WGS sequence"/>
</dbReference>
<dbReference type="SUPFAM" id="SSF51569">
    <property type="entry name" value="Aldolase"/>
    <property type="match status" value="1"/>
</dbReference>
<dbReference type="FunFam" id="3.20.20.70:FF:000005">
    <property type="entry name" value="Phospho-2-dehydro-3-deoxyheptonate aldolase"/>
    <property type="match status" value="1"/>
</dbReference>
<dbReference type="PANTHER" id="PTHR21225:SF10">
    <property type="entry name" value="PHOSPHO-2-DEHYDRO-3-DEOXYHEPTONATE ALDOLASE, TYR-SENSITIVE"/>
    <property type="match status" value="1"/>
</dbReference>
<comment type="pathway">
    <text evidence="2 8">Metabolic intermediate biosynthesis; chorismate biosynthesis; chorismate from D-erythrose 4-phosphate and phosphoenolpyruvate: step 1/7.</text>
</comment>
<dbReference type="PIRSF" id="PIRSF001361">
    <property type="entry name" value="DAHP_synthase"/>
    <property type="match status" value="1"/>
</dbReference>
<dbReference type="NCBIfam" id="NF009395">
    <property type="entry name" value="PRK12755.1"/>
    <property type="match status" value="1"/>
</dbReference>
<dbReference type="PANTHER" id="PTHR21225">
    <property type="entry name" value="PHOSPHO-2-DEHYDRO-3-DEOXYHEPTONATE ALDOLASE DAHP SYNTHETASE"/>
    <property type="match status" value="1"/>
</dbReference>
<dbReference type="AlphaFoldDB" id="A0A7W1WX71"/>
<evidence type="ECO:0000256" key="4">
    <source>
        <dbReference type="ARBA" id="ARBA00022605"/>
    </source>
</evidence>
<protein>
    <recommendedName>
        <fullName evidence="8">Phospho-2-dehydro-3-deoxyheptonate aldolase</fullName>
        <ecNumber evidence="8">2.5.1.54</ecNumber>
    </recommendedName>
</protein>
<evidence type="ECO:0000313" key="10">
    <source>
        <dbReference type="EMBL" id="MBA4501857.1"/>
    </source>
</evidence>
<comment type="catalytic activity">
    <reaction evidence="7 8">
        <text>D-erythrose 4-phosphate + phosphoenolpyruvate + H2O = 7-phospho-2-dehydro-3-deoxy-D-arabino-heptonate + phosphate</text>
        <dbReference type="Rhea" id="RHEA:14717"/>
        <dbReference type="ChEBI" id="CHEBI:15377"/>
        <dbReference type="ChEBI" id="CHEBI:16897"/>
        <dbReference type="ChEBI" id="CHEBI:43474"/>
        <dbReference type="ChEBI" id="CHEBI:58394"/>
        <dbReference type="ChEBI" id="CHEBI:58702"/>
        <dbReference type="EC" id="2.5.1.54"/>
    </reaction>
</comment>
<feature type="domain" description="DAHP synthetase I/KDSA" evidence="9">
    <location>
        <begin position="46"/>
        <end position="339"/>
    </location>
</feature>
<proteinExistence type="inferred from homology"/>
<dbReference type="EMBL" id="JACEMT010000041">
    <property type="protein sequence ID" value="MBA4501857.1"/>
    <property type="molecule type" value="Genomic_DNA"/>
</dbReference>
<gene>
    <name evidence="10" type="ORF">H1S06_05705</name>
</gene>
<evidence type="ECO:0000256" key="2">
    <source>
        <dbReference type="ARBA" id="ARBA00004688"/>
    </source>
</evidence>
<dbReference type="InterPro" id="IPR013785">
    <property type="entry name" value="Aldolase_TIM"/>
</dbReference>
<sequence>MTDTRVEDLNIDSNVPLITPEALKTKLPITDAAAATVIEGRRVIKDILDRKDKRLFVVVGPCSIHDPEAALEYGRKLKALAEEVKDTLYLVMRVYFEKPRTTVGWKGLINDPHMNDSFDIEEGLHIARKLLIDLSEMGLPLATEALDPNTPQYLQDLISWSAIGARTTESQTHREMSSGLSCAVGFKNGTDGGLDVAVNAMKSVLHPHNFLGMNGDGQVSIVRTRGNRYGHVVLRGGNGKPNYDSVSVKLCEQALEKAGQPANIMVDCSHANSNKDPALQPLVAENVANQIQEGNKSIVGLMIESNLEWGCQSIPDDLSQLKHGVSVTDACIDWSATEESMRAMHVKLKDTISQR</sequence>
<evidence type="ECO:0000256" key="1">
    <source>
        <dbReference type="ARBA" id="ARBA00003726"/>
    </source>
</evidence>
<dbReference type="GO" id="GO:0009073">
    <property type="term" value="P:aromatic amino acid family biosynthetic process"/>
    <property type="evidence" value="ECO:0007669"/>
    <property type="project" value="UniProtKB-KW"/>
</dbReference>
<keyword evidence="11" id="KW-1185">Reference proteome</keyword>
<dbReference type="GO" id="GO:0003849">
    <property type="term" value="F:3-deoxy-7-phosphoheptulonate synthase activity"/>
    <property type="evidence" value="ECO:0007669"/>
    <property type="project" value="UniProtKB-EC"/>
</dbReference>
<keyword evidence="5 8" id="KW-0808">Transferase</keyword>
<evidence type="ECO:0000256" key="3">
    <source>
        <dbReference type="ARBA" id="ARBA00007985"/>
    </source>
</evidence>
<evidence type="ECO:0000256" key="7">
    <source>
        <dbReference type="ARBA" id="ARBA00047508"/>
    </source>
</evidence>
<evidence type="ECO:0000313" key="11">
    <source>
        <dbReference type="Proteomes" id="UP000538931"/>
    </source>
</evidence>
<keyword evidence="6 8" id="KW-0057">Aromatic amino acid biosynthesis</keyword>
<dbReference type="InterPro" id="IPR006219">
    <property type="entry name" value="DAHP_synth_1"/>
</dbReference>
<dbReference type="GO" id="GO:0005737">
    <property type="term" value="C:cytoplasm"/>
    <property type="evidence" value="ECO:0007669"/>
    <property type="project" value="TreeGrafter"/>
</dbReference>
<evidence type="ECO:0000256" key="8">
    <source>
        <dbReference type="PIRNR" id="PIRNR001361"/>
    </source>
</evidence>
<dbReference type="GO" id="GO:0008652">
    <property type="term" value="P:amino acid biosynthetic process"/>
    <property type="evidence" value="ECO:0007669"/>
    <property type="project" value="UniProtKB-KW"/>
</dbReference>
<dbReference type="GO" id="GO:0042802">
    <property type="term" value="F:identical protein binding"/>
    <property type="evidence" value="ECO:0007669"/>
    <property type="project" value="UniProtKB-ARBA"/>
</dbReference>
<dbReference type="RefSeq" id="WP_181738121.1">
    <property type="nucleotide sequence ID" value="NZ_JACEMT010000041.1"/>
</dbReference>
<comment type="similarity">
    <text evidence="3 8">Belongs to the class-I DAHP synthase family.</text>
</comment>
<name>A0A7W1WX71_9GAMM</name>
<keyword evidence="4 8" id="KW-0028">Amino-acid biosynthesis</keyword>
<evidence type="ECO:0000256" key="6">
    <source>
        <dbReference type="ARBA" id="ARBA00023141"/>
    </source>
</evidence>
<dbReference type="UniPathway" id="UPA00053">
    <property type="reaction ID" value="UER00084"/>
</dbReference>
<dbReference type="NCBIfam" id="TIGR00034">
    <property type="entry name" value="aroFGH"/>
    <property type="match status" value="1"/>
</dbReference>
<reference evidence="10 11" key="1">
    <citation type="submission" date="2020-07" db="EMBL/GenBank/DDBJ databases">
        <title>Bacterium isolated from marien macroalgae.</title>
        <authorList>
            <person name="Zhu K."/>
            <person name="Lu D."/>
            <person name="Du Z."/>
        </authorList>
    </citation>
    <scope>NUCLEOTIDE SEQUENCE [LARGE SCALE GENOMIC DNA]</scope>
    <source>
        <strain evidence="10 11">3-1745</strain>
    </source>
</reference>